<keyword evidence="5 8" id="KW-1133">Transmembrane helix</keyword>
<name>A0A855G0E5_9NEIS</name>
<dbReference type="GO" id="GO:0005886">
    <property type="term" value="C:plasma membrane"/>
    <property type="evidence" value="ECO:0007669"/>
    <property type="project" value="UniProtKB-SubCell"/>
</dbReference>
<feature type="transmembrane region" description="Helical" evidence="8">
    <location>
        <begin position="57"/>
        <end position="77"/>
    </location>
</feature>
<dbReference type="Proteomes" id="UP000230463">
    <property type="component" value="Unassembled WGS sequence"/>
</dbReference>
<evidence type="ECO:0000313" key="11">
    <source>
        <dbReference type="Proteomes" id="UP000230463"/>
    </source>
</evidence>
<dbReference type="EMBL" id="MEIU01000057">
    <property type="protein sequence ID" value="PIT59641.1"/>
    <property type="molecule type" value="Genomic_DNA"/>
</dbReference>
<feature type="domain" description="Sulfatase N-terminal" evidence="9">
    <location>
        <begin position="206"/>
        <end position="452"/>
    </location>
</feature>
<dbReference type="InterPro" id="IPR058130">
    <property type="entry name" value="PEA_transf_C"/>
</dbReference>
<comment type="subcellular location">
    <subcellularLocation>
        <location evidence="1">Cell membrane</location>
        <topology evidence="1">Multi-pass membrane protein</topology>
    </subcellularLocation>
</comment>
<evidence type="ECO:0000256" key="1">
    <source>
        <dbReference type="ARBA" id="ARBA00004651"/>
    </source>
</evidence>
<dbReference type="Gene3D" id="3.40.720.10">
    <property type="entry name" value="Alkaline Phosphatase, subunit A"/>
    <property type="match status" value="1"/>
</dbReference>
<reference evidence="10 11" key="1">
    <citation type="journal article" date="2017" name="MBio">
        <title>Type VI secretion-mediated competition in the bee gut microbiome.</title>
        <authorList>
            <person name="Steele M.I."/>
            <person name="Kwong W.K."/>
            <person name="Powell J.E."/>
            <person name="Whiteley M."/>
            <person name="Moran N.A."/>
        </authorList>
    </citation>
    <scope>NUCLEOTIDE SEQUENCE [LARGE SCALE GENOMIC DNA]</scope>
    <source>
        <strain evidence="10 11">HK3</strain>
    </source>
</reference>
<evidence type="ECO:0000259" key="9">
    <source>
        <dbReference type="Pfam" id="PF00884"/>
    </source>
</evidence>
<protein>
    <recommendedName>
        <fullName evidence="9">Sulfatase N-terminal domain-containing protein</fullName>
    </recommendedName>
</protein>
<dbReference type="GO" id="GO:0009244">
    <property type="term" value="P:lipopolysaccharide core region biosynthetic process"/>
    <property type="evidence" value="ECO:0007669"/>
    <property type="project" value="TreeGrafter"/>
</dbReference>
<evidence type="ECO:0000256" key="5">
    <source>
        <dbReference type="ARBA" id="ARBA00022989"/>
    </source>
</evidence>
<feature type="transmembrane region" description="Helical" evidence="8">
    <location>
        <begin position="97"/>
        <end position="121"/>
    </location>
</feature>
<accession>A0A855G0E5</accession>
<organism evidence="10 11">
    <name type="scientific">Snodgrassella alvi</name>
    <dbReference type="NCBI Taxonomy" id="1196083"/>
    <lineage>
        <taxon>Bacteria</taxon>
        <taxon>Pseudomonadati</taxon>
        <taxon>Pseudomonadota</taxon>
        <taxon>Betaproteobacteria</taxon>
        <taxon>Neisseriales</taxon>
        <taxon>Neisseriaceae</taxon>
        <taxon>Snodgrassella</taxon>
    </lineage>
</organism>
<dbReference type="GO" id="GO:0016776">
    <property type="term" value="F:phosphotransferase activity, phosphate group as acceptor"/>
    <property type="evidence" value="ECO:0007669"/>
    <property type="project" value="TreeGrafter"/>
</dbReference>
<keyword evidence="6 8" id="KW-0472">Membrane</keyword>
<dbReference type="InterPro" id="IPR017850">
    <property type="entry name" value="Alkaline_phosphatase_core_sf"/>
</dbReference>
<keyword evidence="4 8" id="KW-0812">Transmembrane</keyword>
<dbReference type="CDD" id="cd16017">
    <property type="entry name" value="LptA"/>
    <property type="match status" value="1"/>
</dbReference>
<dbReference type="InterPro" id="IPR040423">
    <property type="entry name" value="PEA_transferase"/>
</dbReference>
<gene>
    <name evidence="10" type="ORF">BHC57_04880</name>
</gene>
<evidence type="ECO:0000256" key="7">
    <source>
        <dbReference type="ARBA" id="ARBA00038481"/>
    </source>
</evidence>
<proteinExistence type="inferred from homology"/>
<feature type="transmembrane region" description="Helical" evidence="8">
    <location>
        <begin position="32"/>
        <end position="50"/>
    </location>
</feature>
<evidence type="ECO:0000256" key="6">
    <source>
        <dbReference type="ARBA" id="ARBA00023136"/>
    </source>
</evidence>
<dbReference type="InterPro" id="IPR000917">
    <property type="entry name" value="Sulfatase_N"/>
</dbReference>
<dbReference type="SUPFAM" id="SSF53649">
    <property type="entry name" value="Alkaline phosphatase-like"/>
    <property type="match status" value="1"/>
</dbReference>
<dbReference type="Pfam" id="PF00884">
    <property type="entry name" value="Sulfatase"/>
    <property type="match status" value="1"/>
</dbReference>
<keyword evidence="3" id="KW-0808">Transferase</keyword>
<dbReference type="AlphaFoldDB" id="A0A855G0E5"/>
<comment type="caution">
    <text evidence="10">The sequence shown here is derived from an EMBL/GenBank/DDBJ whole genome shotgun (WGS) entry which is preliminary data.</text>
</comment>
<evidence type="ECO:0000256" key="8">
    <source>
        <dbReference type="SAM" id="Phobius"/>
    </source>
</evidence>
<dbReference type="PANTHER" id="PTHR30443:SF4">
    <property type="entry name" value="PHOSPHOETHANOLAMINE TRANSFERASE OPGE-RELATED"/>
    <property type="match status" value="1"/>
</dbReference>
<dbReference type="RefSeq" id="WP_100123576.1">
    <property type="nucleotide sequence ID" value="NZ_MEIU01000057.1"/>
</dbReference>
<sequence>MFNKKKNILYILSLYFTSSISMLLGLGYAEDWSNKNIITGIIFFCCYLTGAAHRYTLIFLLISFSILSLYFPTGLIYGKPTAEVLNPLLHTNKLEAIGYVLALKDYLLIPILFICIQYLIYRIVNVNTESKKSLTTIILFYFFTYLSLFGISITNQSINEEAPLKNIISAYKIIQKQKEELKKYIGDNANIQINLIDNRDDTEVRVVIIGESVRKDYLSVYGYPLNTTPYLNTAKGIFVDGLIAAAPNTEQSLSRVLFKTLPDQNKIYWGVNFVSLANKAGYETYWISNQGITEYGDDIFYALAQSANHIQFFKKGNYSSNDTDDEEMLPIVSKIVNSNIKHKVIFVHMIGSHEPVCYRLGNFQPSVKTHNEASCYALTIKKLDLFIKKITNILNKKKYKLMYFSDHGLSVEKKRIFHTADIYEVYQIPLFYLDSEAKEHIKIKKMISSLNVLDLYSNFINIKTNFTNEKYSFHSITELKDNPDPLIYWKNYKHLSSIKNKQPPITDIIIDTKKSVPK</sequence>
<evidence type="ECO:0000313" key="10">
    <source>
        <dbReference type="EMBL" id="PIT59641.1"/>
    </source>
</evidence>
<feature type="transmembrane region" description="Helical" evidence="8">
    <location>
        <begin position="133"/>
        <end position="153"/>
    </location>
</feature>
<evidence type="ECO:0000256" key="4">
    <source>
        <dbReference type="ARBA" id="ARBA00022692"/>
    </source>
</evidence>
<feature type="transmembrane region" description="Helical" evidence="8">
    <location>
        <begin position="7"/>
        <end position="26"/>
    </location>
</feature>
<comment type="similarity">
    <text evidence="7">Belongs to the phosphoethanolamine transferase family.</text>
</comment>
<evidence type="ECO:0000256" key="3">
    <source>
        <dbReference type="ARBA" id="ARBA00022679"/>
    </source>
</evidence>
<dbReference type="PANTHER" id="PTHR30443">
    <property type="entry name" value="INNER MEMBRANE PROTEIN"/>
    <property type="match status" value="1"/>
</dbReference>
<evidence type="ECO:0000256" key="2">
    <source>
        <dbReference type="ARBA" id="ARBA00022475"/>
    </source>
</evidence>
<keyword evidence="2" id="KW-1003">Cell membrane</keyword>